<reference evidence="5 6" key="6">
    <citation type="journal article" date="2011" name="Appl. Environ. Microbiol.">
        <title>Involvement of the azorhizobial chromosome partition gene (parA) in the onset of bacteroid differentiation during Sesbania rostrata stem nodule development.</title>
        <authorList>
            <person name="Liu CT."/>
            <person name="Lee KB."/>
            <person name="Wang YS."/>
            <person name="Peng MH."/>
            <person name="Lee KT."/>
            <person name="Suzuki S."/>
            <person name="Suzuki T."/>
            <person name="Oyaizu H."/>
        </authorList>
    </citation>
    <scope>NUCLEOTIDE SEQUENCE [LARGE SCALE GENOMIC DNA]</scope>
    <source>
        <strain evidence="6">ATCC 43989 / DSM 5975 / JCM 20966 / LMG 6465 / NBRC 14845 / NCIMB 13405 / ORS 571</strain>
    </source>
</reference>
<keyword evidence="3" id="KW-0804">Transcription</keyword>
<protein>
    <submittedName>
        <fullName evidence="5">Putative transcriptional regulator</fullName>
    </submittedName>
</protein>
<dbReference type="KEGG" id="azc:AZC_3223"/>
<dbReference type="SMART" id="SM00342">
    <property type="entry name" value="HTH_ARAC"/>
    <property type="match status" value="1"/>
</dbReference>
<keyword evidence="2" id="KW-0238">DNA-binding</keyword>
<reference evidence="6" key="2">
    <citation type="submission" date="2007-04" db="EMBL/GenBank/DDBJ databases">
        <title>Complete genome sequence of the nitrogen-fixing bacterium Azorhizobium caulinodans ORS571.</title>
        <authorList>
            <person name="Lee K.B."/>
            <person name="Backer P.D."/>
            <person name="Aono T."/>
            <person name="Liu C.T."/>
            <person name="Suzuki S."/>
            <person name="Suzuki T."/>
            <person name="Kaneko T."/>
            <person name="Yamada M."/>
            <person name="Tabata S."/>
            <person name="Kupfer D.M."/>
            <person name="Najar F.Z."/>
            <person name="Wiley G.B."/>
            <person name="Roe B."/>
            <person name="Binnewies T."/>
            <person name="Ussery D."/>
            <person name="Vereecke D."/>
            <person name="Gevers D."/>
            <person name="Holsters M."/>
            <person name="Oyaizu H."/>
        </authorList>
    </citation>
    <scope>NUCLEOTIDE SEQUENCE [LARGE SCALE GENOMIC DNA]</scope>
    <source>
        <strain evidence="6">ATCC 43989 / DSM 5975 / JCM 20966 / LMG 6465 / NBRC 14845 / NCIMB 13405 / ORS 571</strain>
    </source>
</reference>
<dbReference type="GO" id="GO:0003700">
    <property type="term" value="F:DNA-binding transcription factor activity"/>
    <property type="evidence" value="ECO:0007669"/>
    <property type="project" value="InterPro"/>
</dbReference>
<dbReference type="EMBL" id="AP009384">
    <property type="protein sequence ID" value="BAF89221.1"/>
    <property type="molecule type" value="Genomic_DNA"/>
</dbReference>
<evidence type="ECO:0000313" key="5">
    <source>
        <dbReference type="EMBL" id="BAF89221.1"/>
    </source>
</evidence>
<proteinExistence type="predicted"/>
<dbReference type="PANTHER" id="PTHR46796">
    <property type="entry name" value="HTH-TYPE TRANSCRIPTIONAL ACTIVATOR RHAS-RELATED"/>
    <property type="match status" value="1"/>
</dbReference>
<dbReference type="STRING" id="438753.AZC_3223"/>
<dbReference type="AlphaFoldDB" id="A8ICL0"/>
<keyword evidence="1" id="KW-0805">Transcription regulation</keyword>
<dbReference type="Proteomes" id="UP000000270">
    <property type="component" value="Chromosome"/>
</dbReference>
<dbReference type="HOGENOM" id="CLU_000445_88_4_5"/>
<dbReference type="InterPro" id="IPR018060">
    <property type="entry name" value="HTH_AraC"/>
</dbReference>
<sequence length="326" mass="35621">MSRPIGSDEYLCRLATFRAPVTAMDIRLDPIKHAERVTGRRQSALIDLWSSGGFAAALSEVNGPHVYAYGDLPCPTVAITLYDVRRHVLMENGSVRRDGSVQAGRFRIGVPGRDVLVDAVPAVNSGKLLILYLGDTLLDEIGAARCGRRVELMDRAWDVDDPLLMLASQRIVEACAEAASGRSLLAEQLAYTLALHVSDRYAVPLAARRAPEVPELDSRFGQRVIDRVRSDPGADITLAMLAQEAGLTPSGFIRAFRRATGLTPHRFILEERVRIAQELLADTALPIAEVALAAGFSSQSHLGATFRTLAGESPGRWRQLRQRSLF</sequence>
<dbReference type="InterPro" id="IPR050204">
    <property type="entry name" value="AraC_XylS_family_regulators"/>
</dbReference>
<name>A8ICL0_AZOC5</name>
<dbReference type="InterPro" id="IPR018062">
    <property type="entry name" value="HTH_AraC-typ_CS"/>
</dbReference>
<organism evidence="5 6">
    <name type="scientific">Azorhizobium caulinodans (strain ATCC 43989 / DSM 5975 / JCM 20966 / LMG 6465 / NBRC 14845 / NCIMB 13405 / ORS 571)</name>
    <dbReference type="NCBI Taxonomy" id="438753"/>
    <lineage>
        <taxon>Bacteria</taxon>
        <taxon>Pseudomonadati</taxon>
        <taxon>Pseudomonadota</taxon>
        <taxon>Alphaproteobacteria</taxon>
        <taxon>Hyphomicrobiales</taxon>
        <taxon>Xanthobacteraceae</taxon>
        <taxon>Azorhizobium</taxon>
    </lineage>
</organism>
<dbReference type="eggNOG" id="COG4977">
    <property type="taxonomic scope" value="Bacteria"/>
</dbReference>
<evidence type="ECO:0000256" key="1">
    <source>
        <dbReference type="ARBA" id="ARBA00023015"/>
    </source>
</evidence>
<evidence type="ECO:0000256" key="3">
    <source>
        <dbReference type="ARBA" id="ARBA00023163"/>
    </source>
</evidence>
<dbReference type="PROSITE" id="PS00041">
    <property type="entry name" value="HTH_ARAC_FAMILY_1"/>
    <property type="match status" value="1"/>
</dbReference>
<dbReference type="GO" id="GO:0043565">
    <property type="term" value="F:sequence-specific DNA binding"/>
    <property type="evidence" value="ECO:0007669"/>
    <property type="project" value="InterPro"/>
</dbReference>
<reference evidence="5 6" key="5">
    <citation type="journal article" date="2010" name="Appl. Environ. Microbiol.">
        <title>phrR-like gene praR of Azorhizobium caulinodans ORS571 is essential for symbiosis with Sesbania rostrata and is involved in expression of reb genes.</title>
        <authorList>
            <person name="Akiba N."/>
            <person name="Aono T."/>
            <person name="Toyazaki H."/>
            <person name="Sato S."/>
            <person name="Oyaizu H."/>
        </authorList>
    </citation>
    <scope>NUCLEOTIDE SEQUENCE [LARGE SCALE GENOMIC DNA]</scope>
    <source>
        <strain evidence="6">ATCC 43989 / DSM 5975 / JCM 20966 / LMG 6465 / NBRC 14845 / NCIMB 13405 / ORS 571</strain>
    </source>
</reference>
<gene>
    <name evidence="5" type="primary">araC</name>
    <name evidence="5" type="ordered locus">AZC_3223</name>
</gene>
<dbReference type="Gene3D" id="1.10.10.60">
    <property type="entry name" value="Homeodomain-like"/>
    <property type="match status" value="1"/>
</dbReference>
<feature type="domain" description="HTH araC/xylS-type" evidence="4">
    <location>
        <begin position="222"/>
        <end position="320"/>
    </location>
</feature>
<dbReference type="SUPFAM" id="SSF46689">
    <property type="entry name" value="Homeodomain-like"/>
    <property type="match status" value="2"/>
</dbReference>
<reference evidence="5 6" key="1">
    <citation type="journal article" date="2007" name="Appl. Environ. Microbiol.">
        <title>Rhizobial factors required for stem nodule maturation and maintenance in Sesbania rostrata-Azorhizobium caulinodans ORS571 symbiosis.</title>
        <authorList>
            <person name="Suzuki S."/>
            <person name="Aono T."/>
            <person name="Lee KB."/>
            <person name="Suzuki T."/>
            <person name="Liu CT."/>
            <person name="Miwa H."/>
            <person name="Wakao S."/>
            <person name="Iki T."/>
            <person name="Oyaizu H."/>
        </authorList>
    </citation>
    <scope>NUCLEOTIDE SEQUENCE [LARGE SCALE GENOMIC DNA]</scope>
    <source>
        <strain evidence="6">ATCC 43989 / DSM 5975 / JCM 20966 / LMG 6465 / NBRC 14845 / NCIMB 13405 / ORS 571</strain>
    </source>
</reference>
<dbReference type="PROSITE" id="PS01124">
    <property type="entry name" value="HTH_ARAC_FAMILY_2"/>
    <property type="match status" value="1"/>
</dbReference>
<reference evidence="5 6" key="3">
    <citation type="journal article" date="2008" name="BMC Genomics">
        <title>The genome of the versatile nitrogen fixer Azorhizobium caulinodans ORS571.</title>
        <authorList>
            <person name="Lee KB."/>
            <person name="Backer P.D."/>
            <person name="Aono T."/>
            <person name="Liu CT."/>
            <person name="Suzuki S."/>
            <person name="Suzuki T."/>
            <person name="Kaneko T."/>
            <person name="Yamada M."/>
            <person name="Tabata S."/>
            <person name="Kupfer D.M."/>
            <person name="Najar F.Z."/>
            <person name="Wiley G.B."/>
            <person name="Roe B."/>
            <person name="Binnewies T.T."/>
            <person name="Ussery D.W."/>
            <person name="D'Haeze W."/>
            <person name="Herder J.D."/>
            <person name="Gevers D."/>
            <person name="Vereecke D."/>
            <person name="Holsters M."/>
            <person name="Oyaizu H."/>
        </authorList>
    </citation>
    <scope>NUCLEOTIDE SEQUENCE [LARGE SCALE GENOMIC DNA]</scope>
    <source>
        <strain evidence="6">ATCC 43989 / DSM 5975 / JCM 20966 / LMG 6465 / NBRC 14845 / NCIMB 13405 / ORS 571</strain>
    </source>
</reference>
<evidence type="ECO:0000259" key="4">
    <source>
        <dbReference type="PROSITE" id="PS01124"/>
    </source>
</evidence>
<evidence type="ECO:0000313" key="6">
    <source>
        <dbReference type="Proteomes" id="UP000000270"/>
    </source>
</evidence>
<reference evidence="5 6" key="4">
    <citation type="journal article" date="2009" name="Appl. Environ. Microbiol.">
        <title>Comparative genome-wide transcriptional profiling of Azorhizobium caulinodans ORS571 grown under free-living and symbiotic conditions.</title>
        <authorList>
            <person name="Tsukada S."/>
            <person name="Aono T."/>
            <person name="Akiba N."/>
            <person name="Lee KB."/>
            <person name="Liu CT."/>
            <person name="Toyazaki H."/>
            <person name="Oyaizu H."/>
        </authorList>
    </citation>
    <scope>NUCLEOTIDE SEQUENCE [LARGE SCALE GENOMIC DNA]</scope>
    <source>
        <strain evidence="6">ATCC 43989 / DSM 5975 / JCM 20966 / LMG 6465 / NBRC 14845 / NCIMB 13405 / ORS 571</strain>
    </source>
</reference>
<keyword evidence="6" id="KW-1185">Reference proteome</keyword>
<dbReference type="Pfam" id="PF12833">
    <property type="entry name" value="HTH_18"/>
    <property type="match status" value="1"/>
</dbReference>
<accession>A8ICL0</accession>
<evidence type="ECO:0000256" key="2">
    <source>
        <dbReference type="ARBA" id="ARBA00023125"/>
    </source>
</evidence>
<dbReference type="InterPro" id="IPR009057">
    <property type="entry name" value="Homeodomain-like_sf"/>
</dbReference>